<dbReference type="CDD" id="cd00082">
    <property type="entry name" value="HisKA"/>
    <property type="match status" value="1"/>
</dbReference>
<dbReference type="CDD" id="cd06225">
    <property type="entry name" value="HAMP"/>
    <property type="match status" value="1"/>
</dbReference>
<dbReference type="InterPro" id="IPR003660">
    <property type="entry name" value="HAMP_dom"/>
</dbReference>
<evidence type="ECO:0000256" key="2">
    <source>
        <dbReference type="ARBA" id="ARBA00004651"/>
    </source>
</evidence>
<evidence type="ECO:0000256" key="4">
    <source>
        <dbReference type="ARBA" id="ARBA00022475"/>
    </source>
</evidence>
<dbReference type="Pfam" id="PF00512">
    <property type="entry name" value="HisKA"/>
    <property type="match status" value="1"/>
</dbReference>
<evidence type="ECO:0000256" key="1">
    <source>
        <dbReference type="ARBA" id="ARBA00000085"/>
    </source>
</evidence>
<gene>
    <name evidence="15" type="ORF">U9M73_04035</name>
</gene>
<dbReference type="InterPro" id="IPR036890">
    <property type="entry name" value="HATPase_C_sf"/>
</dbReference>
<keyword evidence="16" id="KW-1185">Reference proteome</keyword>
<dbReference type="SMART" id="SM00388">
    <property type="entry name" value="HisKA"/>
    <property type="match status" value="1"/>
</dbReference>
<name>A0ABU5PGY1_9BACL</name>
<dbReference type="Gene3D" id="6.10.340.10">
    <property type="match status" value="1"/>
</dbReference>
<evidence type="ECO:0000256" key="5">
    <source>
        <dbReference type="ARBA" id="ARBA00022553"/>
    </source>
</evidence>
<keyword evidence="11 12" id="KW-0472">Membrane</keyword>
<dbReference type="SUPFAM" id="SSF47384">
    <property type="entry name" value="Homodimeric domain of signal transducing histidine kinase"/>
    <property type="match status" value="1"/>
</dbReference>
<keyword evidence="12" id="KW-0812">Transmembrane</keyword>
<dbReference type="GO" id="GO:0016301">
    <property type="term" value="F:kinase activity"/>
    <property type="evidence" value="ECO:0007669"/>
    <property type="project" value="UniProtKB-KW"/>
</dbReference>
<organism evidence="15 16">
    <name type="scientific">Paenibacillus phoenicis</name>
    <dbReference type="NCBI Taxonomy" id="554117"/>
    <lineage>
        <taxon>Bacteria</taxon>
        <taxon>Bacillati</taxon>
        <taxon>Bacillota</taxon>
        <taxon>Bacilli</taxon>
        <taxon>Bacillales</taxon>
        <taxon>Paenibacillaceae</taxon>
        <taxon>Paenibacillus</taxon>
    </lineage>
</organism>
<dbReference type="InterPro" id="IPR036097">
    <property type="entry name" value="HisK_dim/P_sf"/>
</dbReference>
<evidence type="ECO:0000313" key="16">
    <source>
        <dbReference type="Proteomes" id="UP001292216"/>
    </source>
</evidence>
<evidence type="ECO:0000256" key="3">
    <source>
        <dbReference type="ARBA" id="ARBA00012438"/>
    </source>
</evidence>
<dbReference type="PANTHER" id="PTHR45436">
    <property type="entry name" value="SENSOR HISTIDINE KINASE YKOH"/>
    <property type="match status" value="1"/>
</dbReference>
<dbReference type="InterPro" id="IPR003661">
    <property type="entry name" value="HisK_dim/P_dom"/>
</dbReference>
<dbReference type="Gene3D" id="3.30.565.10">
    <property type="entry name" value="Histidine kinase-like ATPase, C-terminal domain"/>
    <property type="match status" value="1"/>
</dbReference>
<dbReference type="EMBL" id="JAYERP010000001">
    <property type="protein sequence ID" value="MEA3569161.1"/>
    <property type="molecule type" value="Genomic_DNA"/>
</dbReference>
<dbReference type="Gene3D" id="1.10.287.130">
    <property type="match status" value="1"/>
</dbReference>
<comment type="catalytic activity">
    <reaction evidence="1">
        <text>ATP + protein L-histidine = ADP + protein N-phospho-L-histidine.</text>
        <dbReference type="EC" id="2.7.13.3"/>
    </reaction>
</comment>
<evidence type="ECO:0000256" key="12">
    <source>
        <dbReference type="SAM" id="Phobius"/>
    </source>
</evidence>
<dbReference type="PROSITE" id="PS50885">
    <property type="entry name" value="HAMP"/>
    <property type="match status" value="1"/>
</dbReference>
<feature type="domain" description="HAMP" evidence="14">
    <location>
        <begin position="96"/>
        <end position="148"/>
    </location>
</feature>
<evidence type="ECO:0000256" key="8">
    <source>
        <dbReference type="ARBA" id="ARBA00022777"/>
    </source>
</evidence>
<keyword evidence="8 15" id="KW-0418">Kinase</keyword>
<dbReference type="EC" id="2.7.13.3" evidence="3"/>
<dbReference type="PANTHER" id="PTHR45436:SF5">
    <property type="entry name" value="SENSOR HISTIDINE KINASE TRCS"/>
    <property type="match status" value="1"/>
</dbReference>
<dbReference type="InterPro" id="IPR005467">
    <property type="entry name" value="His_kinase_dom"/>
</dbReference>
<dbReference type="InterPro" id="IPR050428">
    <property type="entry name" value="TCS_sensor_his_kinase"/>
</dbReference>
<keyword evidence="4" id="KW-1003">Cell membrane</keyword>
<evidence type="ECO:0000256" key="7">
    <source>
        <dbReference type="ARBA" id="ARBA00022741"/>
    </source>
</evidence>
<proteinExistence type="predicted"/>
<reference evidence="15 16" key="1">
    <citation type="submission" date="2023-12" db="EMBL/GenBank/DDBJ databases">
        <title>Whole genome sequencing of Paenibacillus phoenicis isolated from the Phoenix Mars Lander spacecraft assembly facility.</title>
        <authorList>
            <person name="Garcia A."/>
            <person name="Venkateswaran K."/>
        </authorList>
    </citation>
    <scope>NUCLEOTIDE SEQUENCE [LARGE SCALE GENOMIC DNA]</scope>
    <source>
        <strain evidence="15 16">3PO2SA</strain>
    </source>
</reference>
<evidence type="ECO:0000256" key="11">
    <source>
        <dbReference type="ARBA" id="ARBA00023136"/>
    </source>
</evidence>
<sequence length="323" mass="36288">MDGTLAGTSLPFQPKVDVQDALVYTAKGQSAYITQGDQLLYLAPLYTMDQQPVGTVQFHVSLAEQHAFYERIRRLFWLVGAAVLVGGFLLGYLYVWRQANVITRLNRAAMRIGEGEYLREPTVRRKDELGELALGIFEMSGKIATTHAQLTDEKSKLIEAVTRLQELEQQQKLFIGNISHELKTPLTSILAYTDLLDMYRDDPALLDEACRQIGMEAERLYALVEKSLKLSSMDVYEFETHAASVDLKPLLEEAAARLQARAEQQGIQIVTDLQDGKVWADADNVMHMVMDLLDNAVKYNRPDANHGQGYRYRHSAGGTGLHL</sequence>
<keyword evidence="10" id="KW-0902">Two-component regulatory system</keyword>
<keyword evidence="12" id="KW-1133">Transmembrane helix</keyword>
<accession>A0ABU5PGY1</accession>
<keyword evidence="9" id="KW-0067">ATP-binding</keyword>
<dbReference type="SUPFAM" id="SSF55874">
    <property type="entry name" value="ATPase domain of HSP90 chaperone/DNA topoisomerase II/histidine kinase"/>
    <property type="match status" value="1"/>
</dbReference>
<evidence type="ECO:0000259" key="13">
    <source>
        <dbReference type="PROSITE" id="PS50109"/>
    </source>
</evidence>
<evidence type="ECO:0000313" key="15">
    <source>
        <dbReference type="EMBL" id="MEA3569161.1"/>
    </source>
</evidence>
<feature type="transmembrane region" description="Helical" evidence="12">
    <location>
        <begin position="75"/>
        <end position="96"/>
    </location>
</feature>
<keyword evidence="7" id="KW-0547">Nucleotide-binding</keyword>
<evidence type="ECO:0000259" key="14">
    <source>
        <dbReference type="PROSITE" id="PS50885"/>
    </source>
</evidence>
<evidence type="ECO:0000256" key="10">
    <source>
        <dbReference type="ARBA" id="ARBA00023012"/>
    </source>
</evidence>
<dbReference type="PROSITE" id="PS50109">
    <property type="entry name" value="HIS_KIN"/>
    <property type="match status" value="1"/>
</dbReference>
<evidence type="ECO:0000256" key="9">
    <source>
        <dbReference type="ARBA" id="ARBA00022840"/>
    </source>
</evidence>
<protein>
    <recommendedName>
        <fullName evidence="3">histidine kinase</fullName>
        <ecNumber evidence="3">2.7.13.3</ecNumber>
    </recommendedName>
</protein>
<dbReference type="SMART" id="SM00304">
    <property type="entry name" value="HAMP"/>
    <property type="match status" value="1"/>
</dbReference>
<keyword evidence="5" id="KW-0597">Phosphoprotein</keyword>
<evidence type="ECO:0000256" key="6">
    <source>
        <dbReference type="ARBA" id="ARBA00022679"/>
    </source>
</evidence>
<keyword evidence="6" id="KW-0808">Transferase</keyword>
<feature type="domain" description="Histidine kinase" evidence="13">
    <location>
        <begin position="177"/>
        <end position="299"/>
    </location>
</feature>
<comment type="caution">
    <text evidence="15">The sequence shown here is derived from an EMBL/GenBank/DDBJ whole genome shotgun (WGS) entry which is preliminary data.</text>
</comment>
<comment type="subcellular location">
    <subcellularLocation>
        <location evidence="2">Cell membrane</location>
        <topology evidence="2">Multi-pass membrane protein</topology>
    </subcellularLocation>
</comment>
<dbReference type="Proteomes" id="UP001292216">
    <property type="component" value="Unassembled WGS sequence"/>
</dbReference>